<dbReference type="PANTHER" id="PTHR10338:SF108">
    <property type="entry name" value="INTER-ALPHA-TRYPSIN INHIBITOR HEAVY CHAIN H4-LIKE PROTEIN"/>
    <property type="match status" value="1"/>
</dbReference>
<dbReference type="Proteomes" id="UP001159405">
    <property type="component" value="Unassembled WGS sequence"/>
</dbReference>
<evidence type="ECO:0000256" key="1">
    <source>
        <dbReference type="SAM" id="SignalP"/>
    </source>
</evidence>
<name>A0ABN8N9V0_9CNID</name>
<comment type="caution">
    <text evidence="4">The sequence shown here is derived from an EMBL/GenBank/DDBJ whole genome shotgun (WGS) entry which is preliminary data.</text>
</comment>
<reference evidence="4 5" key="1">
    <citation type="submission" date="2022-05" db="EMBL/GenBank/DDBJ databases">
        <authorList>
            <consortium name="Genoscope - CEA"/>
            <person name="William W."/>
        </authorList>
    </citation>
    <scope>NUCLEOTIDE SEQUENCE [LARGE SCALE GENOMIC DNA]</scope>
</reference>
<protein>
    <recommendedName>
        <fullName evidence="6">Inter-alpha-trypsin inhibitor heavy chain H4</fullName>
    </recommendedName>
</protein>
<evidence type="ECO:0000313" key="4">
    <source>
        <dbReference type="EMBL" id="CAH3046430.1"/>
    </source>
</evidence>
<dbReference type="Gene3D" id="3.40.50.410">
    <property type="entry name" value="von Willebrand factor, type A domain"/>
    <property type="match status" value="1"/>
</dbReference>
<dbReference type="EMBL" id="CALNXK010000014">
    <property type="protein sequence ID" value="CAH3046430.1"/>
    <property type="molecule type" value="Genomic_DNA"/>
</dbReference>
<feature type="chain" id="PRO_5045076039" description="Inter-alpha-trypsin inhibitor heavy chain H4" evidence="1">
    <location>
        <begin position="20"/>
        <end position="659"/>
    </location>
</feature>
<evidence type="ECO:0008006" key="6">
    <source>
        <dbReference type="Google" id="ProtNLM"/>
    </source>
</evidence>
<sequence length="659" mass="73867">MEYSVCLFILVSYVEIAHARVFSADLNARSVNRRPRDVQNSVLTPLRFHVASKISARFASTLVTSVMENKSPQNKEALFRVYLPQAAFISNFSMVVGDKLYLGQVKENTAAREEYENAKNNSLNTGLVSQSNDRAVRGMDRFEIRINVAPNSTAEFRLNYQQLLERRKGFYEQVISVRPKQIVPLLNISLDIQEPQDLSYVDVMKIRKEPSDSLVKGNPLAVTRQASPKSVYIEYSPSEEEQKRQGFDGIDGDFIVRYDVHHGKDESVIQVLGSYFVQFFSPSGLNLIAKNVVFVIDVSGSMSGEKISQTREAMHAILSQLRPGDSFNIVLFSGTVSVWKSKVSLVDAGSIQAAKTFVDERVKASGSTNINEALIMALNLLKHSIQQSNSEIAGKFPMVLFLTDGEPTAGETNTLQIRRNILASNGIKAPIFALGFGFSLNFDFLTALSAENEGTARRIYQDKDAATQLEGFFDEISTPLLLRIRFEYPETLVNEKHTTALSFAHYYNGSELVVSGKLKEGVSSRMMSMNIRGYDGQKNVTYSPASRTLLELTIPSNELLIEDLTERLWAYMKIKQLLVQLLVSTNAHEQERLKSEALRLSLKYNFVTPLTSFVVVQSNEYLVAADAKVGRAQYSAGHEVPFLRLSFLLISLFYFVFVE</sequence>
<dbReference type="SMART" id="SM00609">
    <property type="entry name" value="VIT"/>
    <property type="match status" value="1"/>
</dbReference>
<dbReference type="Pfam" id="PF00092">
    <property type="entry name" value="VWA"/>
    <property type="match status" value="1"/>
</dbReference>
<dbReference type="InterPro" id="IPR002035">
    <property type="entry name" value="VWF_A"/>
</dbReference>
<evidence type="ECO:0000259" key="3">
    <source>
        <dbReference type="PROSITE" id="PS51468"/>
    </source>
</evidence>
<accession>A0ABN8N9V0</accession>
<evidence type="ECO:0000313" key="5">
    <source>
        <dbReference type="Proteomes" id="UP001159405"/>
    </source>
</evidence>
<evidence type="ECO:0000259" key="2">
    <source>
        <dbReference type="PROSITE" id="PS50234"/>
    </source>
</evidence>
<feature type="domain" description="VWFA" evidence="2">
    <location>
        <begin position="291"/>
        <end position="476"/>
    </location>
</feature>
<gene>
    <name evidence="4" type="ORF">PLOB_00008560</name>
</gene>
<feature type="signal peptide" evidence="1">
    <location>
        <begin position="1"/>
        <end position="19"/>
    </location>
</feature>
<dbReference type="PANTHER" id="PTHR10338">
    <property type="entry name" value="INTER-ALPHA-TRYPSIN INHIBITOR HEAVY CHAIN FAMILY MEMBER"/>
    <property type="match status" value="1"/>
</dbReference>
<dbReference type="SMART" id="SM00327">
    <property type="entry name" value="VWA"/>
    <property type="match status" value="1"/>
</dbReference>
<organism evidence="4 5">
    <name type="scientific">Porites lobata</name>
    <dbReference type="NCBI Taxonomy" id="104759"/>
    <lineage>
        <taxon>Eukaryota</taxon>
        <taxon>Metazoa</taxon>
        <taxon>Cnidaria</taxon>
        <taxon>Anthozoa</taxon>
        <taxon>Hexacorallia</taxon>
        <taxon>Scleractinia</taxon>
        <taxon>Fungiina</taxon>
        <taxon>Poritidae</taxon>
        <taxon>Porites</taxon>
    </lineage>
</organism>
<keyword evidence="1" id="KW-0732">Signal</keyword>
<proteinExistence type="predicted"/>
<feature type="domain" description="VIT" evidence="3">
    <location>
        <begin position="29"/>
        <end position="162"/>
    </location>
</feature>
<dbReference type="InterPro" id="IPR036465">
    <property type="entry name" value="vWFA_dom_sf"/>
</dbReference>
<dbReference type="InterPro" id="IPR050934">
    <property type="entry name" value="ITIH"/>
</dbReference>
<dbReference type="PROSITE" id="PS50234">
    <property type="entry name" value="VWFA"/>
    <property type="match status" value="1"/>
</dbReference>
<dbReference type="SUPFAM" id="SSF53300">
    <property type="entry name" value="vWA-like"/>
    <property type="match status" value="1"/>
</dbReference>
<dbReference type="PROSITE" id="PS51468">
    <property type="entry name" value="VIT"/>
    <property type="match status" value="1"/>
</dbReference>
<dbReference type="InterPro" id="IPR013694">
    <property type="entry name" value="VIT"/>
</dbReference>
<dbReference type="Pfam" id="PF08487">
    <property type="entry name" value="VIT"/>
    <property type="match status" value="1"/>
</dbReference>
<keyword evidence="5" id="KW-1185">Reference proteome</keyword>